<evidence type="ECO:0000256" key="1">
    <source>
        <dbReference type="SAM" id="MobiDB-lite"/>
    </source>
</evidence>
<organism evidence="2 3">
    <name type="scientific">Peribacillus saganii</name>
    <dbReference type="NCBI Taxonomy" id="2303992"/>
    <lineage>
        <taxon>Bacteria</taxon>
        <taxon>Bacillati</taxon>
        <taxon>Bacillota</taxon>
        <taxon>Bacilli</taxon>
        <taxon>Bacillales</taxon>
        <taxon>Bacillaceae</taxon>
        <taxon>Peribacillus</taxon>
    </lineage>
</organism>
<comment type="caution">
    <text evidence="2">The sequence shown here is derived from an EMBL/GenBank/DDBJ whole genome shotgun (WGS) entry which is preliminary data.</text>
</comment>
<protein>
    <submittedName>
        <fullName evidence="2">YfhD family protein</fullName>
    </submittedName>
</protein>
<dbReference type="InterPro" id="IPR025435">
    <property type="entry name" value="YfhD-like"/>
</dbReference>
<sequence>MSGQQNNNKSSLPQTPKNMKRDGLDVEYSRELADADDIEAQQRSFEADQRAKSRQRNS</sequence>
<evidence type="ECO:0000313" key="3">
    <source>
        <dbReference type="Proteomes" id="UP000264541"/>
    </source>
</evidence>
<feature type="compositionally biased region" description="Polar residues" evidence="1">
    <location>
        <begin position="1"/>
        <end position="17"/>
    </location>
</feature>
<dbReference type="OrthoDB" id="2973490at2"/>
<dbReference type="AlphaFoldDB" id="A0A372LM48"/>
<feature type="compositionally biased region" description="Basic and acidic residues" evidence="1">
    <location>
        <begin position="19"/>
        <end position="33"/>
    </location>
</feature>
<dbReference type="Pfam" id="PF14151">
    <property type="entry name" value="YfhD"/>
    <property type="match status" value="1"/>
</dbReference>
<dbReference type="Proteomes" id="UP000264541">
    <property type="component" value="Unassembled WGS sequence"/>
</dbReference>
<reference evidence="2 3" key="1">
    <citation type="submission" date="2018-08" db="EMBL/GenBank/DDBJ databases">
        <title>Bacillus chawlae sp. nov., Bacillus glennii sp. nov., and Bacillus saganii sp. nov. Isolated from the Vehicle Assembly Building at Kennedy Space Center where the Viking Spacecraft were Assembled.</title>
        <authorList>
            <person name="Seuylemezian A."/>
            <person name="Vaishampayan P."/>
        </authorList>
    </citation>
    <scope>NUCLEOTIDE SEQUENCE [LARGE SCALE GENOMIC DNA]</scope>
    <source>
        <strain evidence="2 3">V47-23a</strain>
    </source>
</reference>
<dbReference type="RefSeq" id="WP_117327142.1">
    <property type="nucleotide sequence ID" value="NZ_QVTE01000035.1"/>
</dbReference>
<name>A0A372LM48_9BACI</name>
<dbReference type="EMBL" id="QVTE01000035">
    <property type="protein sequence ID" value="RFU68150.1"/>
    <property type="molecule type" value="Genomic_DNA"/>
</dbReference>
<evidence type="ECO:0000313" key="2">
    <source>
        <dbReference type="EMBL" id="RFU68150.1"/>
    </source>
</evidence>
<gene>
    <name evidence="2" type="ORF">D0469_12850</name>
</gene>
<accession>A0A372LM48</accession>
<proteinExistence type="predicted"/>
<keyword evidence="3" id="KW-1185">Reference proteome</keyword>
<feature type="region of interest" description="Disordered" evidence="1">
    <location>
        <begin position="1"/>
        <end position="58"/>
    </location>
</feature>